<gene>
    <name evidence="1" type="ORF">HNQ37_000317</name>
</gene>
<evidence type="ECO:0000313" key="1">
    <source>
        <dbReference type="EMBL" id="MBB5887447.1"/>
    </source>
</evidence>
<dbReference type="AlphaFoldDB" id="A0A841C5A2"/>
<reference evidence="1 2" key="1">
    <citation type="submission" date="2020-08" db="EMBL/GenBank/DDBJ databases">
        <title>Genomic Encyclopedia of Type Strains, Phase IV (KMG-IV): sequencing the most valuable type-strain genomes for metagenomic binning, comparative biology and taxonomic classification.</title>
        <authorList>
            <person name="Goeker M."/>
        </authorList>
    </citation>
    <scope>NUCLEOTIDE SEQUENCE [LARGE SCALE GENOMIC DNA]</scope>
    <source>
        <strain evidence="1 2">DSM 14925</strain>
    </source>
</reference>
<accession>A0A841C5A2</accession>
<evidence type="ECO:0000313" key="2">
    <source>
        <dbReference type="Proteomes" id="UP000562464"/>
    </source>
</evidence>
<proteinExistence type="predicted"/>
<dbReference type="EMBL" id="JACHHV010000003">
    <property type="protein sequence ID" value="MBB5887447.1"/>
    <property type="molecule type" value="Genomic_DNA"/>
</dbReference>
<comment type="caution">
    <text evidence="1">The sequence shown here is derived from an EMBL/GenBank/DDBJ whole genome shotgun (WGS) entry which is preliminary data.</text>
</comment>
<dbReference type="Proteomes" id="UP000562464">
    <property type="component" value="Unassembled WGS sequence"/>
</dbReference>
<name>A0A841C5A2_9LACT</name>
<dbReference type="RefSeq" id="WP_183538640.1">
    <property type="nucleotide sequence ID" value="NZ_DASWOY010000021.1"/>
</dbReference>
<organism evidence="1 2">
    <name type="scientific">Lactovum miscens</name>
    <dbReference type="NCBI Taxonomy" id="190387"/>
    <lineage>
        <taxon>Bacteria</taxon>
        <taxon>Bacillati</taxon>
        <taxon>Bacillota</taxon>
        <taxon>Bacilli</taxon>
        <taxon>Lactobacillales</taxon>
        <taxon>Streptococcaceae</taxon>
        <taxon>Lactovum</taxon>
    </lineage>
</organism>
<protein>
    <submittedName>
        <fullName evidence="1">Uncharacterized protein</fullName>
    </submittedName>
</protein>
<sequence length="122" mass="14353">MMDEKFSWNEAVKFLKVHSDLIVDYLKSLPTGRNRIDQVTFDWEKKANFVDANEGASQLYRSLHVYCYVNDRKEEEVCLWVIEKKRNCFLSIEGIGIAEAKINFRKKYLDGNYELYTGEVIA</sequence>
<keyword evidence="2" id="KW-1185">Reference proteome</keyword>